<dbReference type="EMBL" id="BAAAIZ010000090">
    <property type="protein sequence ID" value="GAA1431888.1"/>
    <property type="molecule type" value="Genomic_DNA"/>
</dbReference>
<comment type="caution">
    <text evidence="1">The sequence shown here is derived from an EMBL/GenBank/DDBJ whole genome shotgun (WGS) entry which is preliminary data.</text>
</comment>
<proteinExistence type="predicted"/>
<dbReference type="RefSeq" id="WP_344015574.1">
    <property type="nucleotide sequence ID" value="NZ_BAAAIZ010000090.1"/>
</dbReference>
<keyword evidence="2" id="KW-1185">Reference proteome</keyword>
<dbReference type="Proteomes" id="UP001500973">
    <property type="component" value="Unassembled WGS sequence"/>
</dbReference>
<evidence type="ECO:0000313" key="1">
    <source>
        <dbReference type="EMBL" id="GAA1431888.1"/>
    </source>
</evidence>
<accession>A0ABP4JVL8</accession>
<gene>
    <name evidence="1" type="ORF">GCM10009601_51840</name>
</gene>
<name>A0ABP4JVL8_9ACTN</name>
<sequence length="165" mass="17517">MISGPLKWYTVAARLEQAVYATLSDTPQRHGVVPGAIAWDACDCGMLAVSIAQVYPSEDFPIPQPAPVGSCHAPWEVGEVVVQVIRCAPNPEGQNLWPSTAALDASARLVAQDAYETLLAVSTELCTMSNTGDISEYLLRPQVVQGPQGGCVGSELRALVSLPRN</sequence>
<protein>
    <submittedName>
        <fullName evidence="1">Uncharacterized protein</fullName>
    </submittedName>
</protein>
<reference evidence="2" key="1">
    <citation type="journal article" date="2019" name="Int. J. Syst. Evol. Microbiol.">
        <title>The Global Catalogue of Microorganisms (GCM) 10K type strain sequencing project: providing services to taxonomists for standard genome sequencing and annotation.</title>
        <authorList>
            <consortium name="The Broad Institute Genomics Platform"/>
            <consortium name="The Broad Institute Genome Sequencing Center for Infectious Disease"/>
            <person name="Wu L."/>
            <person name="Ma J."/>
        </authorList>
    </citation>
    <scope>NUCLEOTIDE SEQUENCE [LARGE SCALE GENOMIC DNA]</scope>
    <source>
        <strain evidence="2">JCM 11756</strain>
    </source>
</reference>
<evidence type="ECO:0000313" key="2">
    <source>
        <dbReference type="Proteomes" id="UP001500973"/>
    </source>
</evidence>
<organism evidence="1 2">
    <name type="scientific">Streptomyces thermospinosisporus</name>
    <dbReference type="NCBI Taxonomy" id="161482"/>
    <lineage>
        <taxon>Bacteria</taxon>
        <taxon>Bacillati</taxon>
        <taxon>Actinomycetota</taxon>
        <taxon>Actinomycetes</taxon>
        <taxon>Kitasatosporales</taxon>
        <taxon>Streptomycetaceae</taxon>
        <taxon>Streptomyces</taxon>
    </lineage>
</organism>